<organism evidence="1 7">
    <name type="scientific">Metallosphaera sedula</name>
    <dbReference type="NCBI Taxonomy" id="43687"/>
    <lineage>
        <taxon>Archaea</taxon>
        <taxon>Thermoproteota</taxon>
        <taxon>Thermoprotei</taxon>
        <taxon>Sulfolobales</taxon>
        <taxon>Sulfolobaceae</taxon>
        <taxon>Metallosphaera</taxon>
    </lineage>
</organism>
<evidence type="ECO:0000313" key="8">
    <source>
        <dbReference type="Proteomes" id="UP000056255"/>
    </source>
</evidence>
<sequence>MLVSSVFKNEEVIPLQYTCEGKDVSPPLKWERVPGSVTYAIIVEDPDAPGGTFVHWVIYNVKVNELPEGIEKREKTQYGLQGLNDFGKIGYNGPCPPKGHGYHRYYFNVYALNTELSLRALKRVSAEELRDAMEGHVIAVGNLMGKYRRD</sequence>
<reference evidence="6 8" key="3">
    <citation type="submission" date="2015-07" db="EMBL/GenBank/DDBJ databases">
        <title>Physiological, transcriptional responses and genome re-sequencing of acid resistant extremely thermoacidophilic Metallosphaera sedula SARC-M1.</title>
        <authorList>
            <person name="Ai C."/>
            <person name="McCarthy S."/>
            <person name="Eckrich V."/>
            <person name="Rudrappa D."/>
            <person name="Qiu G."/>
            <person name="Blum P."/>
        </authorList>
    </citation>
    <scope>NUCLEOTIDE SEQUENCE [LARGE SCALE GENOMIC DNA]</scope>
    <source>
        <strain evidence="6 8">SARC-M1</strain>
    </source>
</reference>
<evidence type="ECO:0000313" key="2">
    <source>
        <dbReference type="EMBL" id="AKV74991.1"/>
    </source>
</evidence>
<dbReference type="OMA" id="HWAVANI"/>
<dbReference type="InterPro" id="IPR008914">
    <property type="entry name" value="PEBP"/>
</dbReference>
<accession>A0A088E6W4</accession>
<dbReference type="GeneID" id="97612840"/>
<evidence type="ECO:0000313" key="9">
    <source>
        <dbReference type="Proteomes" id="UP000061362"/>
    </source>
</evidence>
<dbReference type="Proteomes" id="UP000029084">
    <property type="component" value="Chromosome"/>
</dbReference>
<dbReference type="NCBIfam" id="TIGR00481">
    <property type="entry name" value="YbhB/YbcL family Raf kinase inhibitor-like protein"/>
    <property type="match status" value="1"/>
</dbReference>
<evidence type="ECO:0000313" key="12">
    <source>
        <dbReference type="Proteomes" id="UP000068832"/>
    </source>
</evidence>
<dbReference type="Proteomes" id="UP000061362">
    <property type="component" value="Chromosome"/>
</dbReference>
<dbReference type="SUPFAM" id="SSF49777">
    <property type="entry name" value="PEBP-like"/>
    <property type="match status" value="1"/>
</dbReference>
<evidence type="ECO:0000313" key="7">
    <source>
        <dbReference type="Proteomes" id="UP000029084"/>
    </source>
</evidence>
<dbReference type="EMBL" id="CP012176">
    <property type="protein sequence ID" value="AKV83956.1"/>
    <property type="molecule type" value="Genomic_DNA"/>
</dbReference>
<gene>
    <name evidence="1" type="ORF">HA72_2051</name>
    <name evidence="2" type="ORF">MsedA_2101</name>
    <name evidence="3" type="ORF">MsedB_2103</name>
    <name evidence="4" type="ORF">MsedC_2101</name>
    <name evidence="5" type="ORF">MsedD_2102</name>
    <name evidence="6" type="ORF">MsedE_2103</name>
</gene>
<dbReference type="Proteomes" id="UP000068832">
    <property type="component" value="Chromosome"/>
</dbReference>
<reference evidence="9 10" key="2">
    <citation type="journal article" date="2015" name="Genome Announc.">
        <title>Complete Genome Sequences of Evolved Arsenate-Resistant Metallosphaera sedula Strains.</title>
        <authorList>
            <person name="Ai C."/>
            <person name="McCarthy S."/>
            <person name="Schackwitz W."/>
            <person name="Martin J."/>
            <person name="Lipzen A."/>
            <person name="Blum P."/>
        </authorList>
    </citation>
    <scope>NUCLEOTIDE SEQUENCE [LARGE SCALE GENOMIC DNA]</scope>
    <source>
        <strain evidence="4 10">ARS120-1</strain>
        <strain evidence="5 9">ARS120-2</strain>
        <strain evidence="2 12">ARS50-1</strain>
        <strain evidence="3 11">ARS50-2</strain>
    </source>
</reference>
<dbReference type="InterPro" id="IPR005247">
    <property type="entry name" value="YbhB_YbcL/LppC-like"/>
</dbReference>
<dbReference type="Proteomes" id="UP000056255">
    <property type="component" value="Chromosome"/>
</dbReference>
<proteinExistence type="predicted"/>
<dbReference type="EMBL" id="CP012174">
    <property type="protein sequence ID" value="AKV79479.1"/>
    <property type="molecule type" value="Genomic_DNA"/>
</dbReference>
<dbReference type="PATRIC" id="fig|43687.5.peg.2208"/>
<evidence type="ECO:0000313" key="4">
    <source>
        <dbReference type="EMBL" id="AKV79479.1"/>
    </source>
</evidence>
<dbReference type="EMBL" id="CP012175">
    <property type="protein sequence ID" value="AKV81724.1"/>
    <property type="molecule type" value="Genomic_DNA"/>
</dbReference>
<evidence type="ECO:0000313" key="5">
    <source>
        <dbReference type="EMBL" id="AKV81724.1"/>
    </source>
</evidence>
<dbReference type="OrthoDB" id="28720at2157"/>
<evidence type="ECO:0000313" key="11">
    <source>
        <dbReference type="Proteomes" id="UP000062475"/>
    </source>
</evidence>
<dbReference type="EMBL" id="CP012173">
    <property type="protein sequence ID" value="AKV77229.1"/>
    <property type="molecule type" value="Genomic_DNA"/>
</dbReference>
<dbReference type="CDD" id="cd00865">
    <property type="entry name" value="PEBP_bact_arch"/>
    <property type="match status" value="1"/>
</dbReference>
<evidence type="ECO:0000313" key="1">
    <source>
        <dbReference type="EMBL" id="AIM28174.1"/>
    </source>
</evidence>
<dbReference type="Proteomes" id="UP000062475">
    <property type="component" value="Chromosome"/>
</dbReference>
<evidence type="ECO:0000313" key="6">
    <source>
        <dbReference type="EMBL" id="AKV83956.1"/>
    </source>
</evidence>
<dbReference type="PANTHER" id="PTHR30289">
    <property type="entry name" value="UNCHARACTERIZED PROTEIN YBCL-RELATED"/>
    <property type="match status" value="1"/>
</dbReference>
<reference evidence="1 7" key="1">
    <citation type="journal article" date="2014" name="J. Bacteriol.">
        <title>Role of an Archaeal PitA Transporter in the Copper and Arsenic Resistance of Metallosphaera sedula, an Extreme Thermoacidophile.</title>
        <authorList>
            <person name="McCarthy S."/>
            <person name="Ai C."/>
            <person name="Wheaton G."/>
            <person name="Tevatia R."/>
            <person name="Eckrich V."/>
            <person name="Kelly R."/>
            <person name="Blum P."/>
        </authorList>
    </citation>
    <scope>NUCLEOTIDE SEQUENCE [LARGE SCALE GENOMIC DNA]</scope>
    <source>
        <strain evidence="1 7">CuR1</strain>
    </source>
</reference>
<dbReference type="Pfam" id="PF01161">
    <property type="entry name" value="PBP"/>
    <property type="match status" value="1"/>
</dbReference>
<dbReference type="EMBL" id="CP008822">
    <property type="protein sequence ID" value="AIM28174.1"/>
    <property type="molecule type" value="Genomic_DNA"/>
</dbReference>
<dbReference type="InterPro" id="IPR036610">
    <property type="entry name" value="PEBP-like_sf"/>
</dbReference>
<dbReference type="Gene3D" id="3.90.280.10">
    <property type="entry name" value="PEBP-like"/>
    <property type="match status" value="1"/>
</dbReference>
<protein>
    <submittedName>
        <fullName evidence="2">Phosphatidylethanolamine-binding protein</fullName>
    </submittedName>
    <submittedName>
        <fullName evidence="1">Phospholipid-binding protein, PBP family</fullName>
    </submittedName>
</protein>
<evidence type="ECO:0000313" key="3">
    <source>
        <dbReference type="EMBL" id="AKV77229.1"/>
    </source>
</evidence>
<dbReference type="EMBL" id="CP012172">
    <property type="protein sequence ID" value="AKV74991.1"/>
    <property type="molecule type" value="Genomic_DNA"/>
</dbReference>
<dbReference type="RefSeq" id="WP_012021978.1">
    <property type="nucleotide sequence ID" value="NZ_AP019770.1"/>
</dbReference>
<dbReference type="Proteomes" id="UP000062398">
    <property type="component" value="Chromosome"/>
</dbReference>
<dbReference type="AlphaFoldDB" id="A0A088E6W4"/>
<evidence type="ECO:0000313" key="10">
    <source>
        <dbReference type="Proteomes" id="UP000062398"/>
    </source>
</evidence>
<name>A0A088E6W4_9CREN</name>
<dbReference type="PANTHER" id="PTHR30289:SF1">
    <property type="entry name" value="PEBP (PHOSPHATIDYLETHANOLAMINE-BINDING PROTEIN) FAMILY PROTEIN"/>
    <property type="match status" value="1"/>
</dbReference>